<accession>A0A1W6P387</accession>
<proteinExistence type="predicted"/>
<keyword evidence="1" id="KW-0614">Plasmid</keyword>
<evidence type="ECO:0000313" key="1">
    <source>
        <dbReference type="EMBL" id="ARO15965.1"/>
    </source>
</evidence>
<dbReference type="KEGG" id="kro:BVG79_p1000163"/>
<dbReference type="Proteomes" id="UP000242447">
    <property type="component" value="Plasmid unnamed1"/>
</dbReference>
<dbReference type="AlphaFoldDB" id="A0A1W6P387"/>
<name>A0A1W6P387_9RHOB</name>
<dbReference type="EMBL" id="CP019938">
    <property type="protein sequence ID" value="ARO15965.1"/>
    <property type="molecule type" value="Genomic_DNA"/>
</dbReference>
<protein>
    <submittedName>
        <fullName evidence="1">Uncharacterized protein</fullName>
    </submittedName>
</protein>
<reference evidence="1 2" key="1">
    <citation type="submission" date="2017-02" db="EMBL/GenBank/DDBJ databases">
        <title>Ketogulonicigenium robustum SPU B003 Genome sequencing and assembly.</title>
        <authorList>
            <person name="Li Y."/>
            <person name="Liu L."/>
            <person name="Wang C."/>
            <person name="Zhang M."/>
            <person name="Zhang T."/>
            <person name="Zhang Y."/>
        </authorList>
    </citation>
    <scope>NUCLEOTIDE SEQUENCE [LARGE SCALE GENOMIC DNA]</scope>
    <source>
        <strain evidence="1 2">SPU_B003</strain>
        <plasmid evidence="1 2">unnamed1</plasmid>
    </source>
</reference>
<geneLocation type="plasmid" evidence="1">
    <name>unnamed1</name>
</geneLocation>
<evidence type="ECO:0000313" key="2">
    <source>
        <dbReference type="Proteomes" id="UP000242447"/>
    </source>
</evidence>
<keyword evidence="2" id="KW-1185">Reference proteome</keyword>
<gene>
    <name evidence="1" type="ORF">BVG79_p1000163</name>
</gene>
<organism evidence="1 2">
    <name type="scientific">Ketogulonicigenium robustum</name>
    <dbReference type="NCBI Taxonomy" id="92947"/>
    <lineage>
        <taxon>Bacteria</taxon>
        <taxon>Pseudomonadati</taxon>
        <taxon>Pseudomonadota</taxon>
        <taxon>Alphaproteobacteria</taxon>
        <taxon>Rhodobacterales</taxon>
        <taxon>Roseobacteraceae</taxon>
        <taxon>Ketogulonicigenium</taxon>
    </lineage>
</organism>
<sequence>MITFSRPLALAIGVIMSQLHFVSAKGGTTVPPQRGETSLED</sequence>